<accession>A0AAU9K145</accession>
<protein>
    <submittedName>
        <fullName evidence="2">Uncharacterized protein</fullName>
    </submittedName>
</protein>
<dbReference type="Proteomes" id="UP001162131">
    <property type="component" value="Unassembled WGS sequence"/>
</dbReference>
<dbReference type="SUPFAM" id="SSF50978">
    <property type="entry name" value="WD40 repeat-like"/>
    <property type="match status" value="2"/>
</dbReference>
<feature type="repeat" description="WD" evidence="1">
    <location>
        <begin position="1105"/>
        <end position="1142"/>
    </location>
</feature>
<dbReference type="Gene3D" id="2.130.10.10">
    <property type="entry name" value="YVTN repeat-like/Quinoprotein amine dehydrogenase"/>
    <property type="match status" value="3"/>
</dbReference>
<name>A0AAU9K145_9CILI</name>
<evidence type="ECO:0000313" key="3">
    <source>
        <dbReference type="Proteomes" id="UP001162131"/>
    </source>
</evidence>
<keyword evidence="3" id="KW-1185">Reference proteome</keyword>
<dbReference type="SMART" id="SM00320">
    <property type="entry name" value="WD40"/>
    <property type="match status" value="5"/>
</dbReference>
<keyword evidence="1" id="KW-0853">WD repeat</keyword>
<dbReference type="InterPro" id="IPR036322">
    <property type="entry name" value="WD40_repeat_dom_sf"/>
</dbReference>
<evidence type="ECO:0000256" key="1">
    <source>
        <dbReference type="PROSITE-ProRule" id="PRU00221"/>
    </source>
</evidence>
<dbReference type="PANTHER" id="PTHR44099:SF4">
    <property type="entry name" value="RABCONNECTIN-3B, ISOFORM A"/>
    <property type="match status" value="1"/>
</dbReference>
<evidence type="ECO:0000313" key="2">
    <source>
        <dbReference type="EMBL" id="CAG9332267.1"/>
    </source>
</evidence>
<dbReference type="Pfam" id="PF00400">
    <property type="entry name" value="WD40"/>
    <property type="match status" value="1"/>
</dbReference>
<dbReference type="EMBL" id="CAJZBQ010000054">
    <property type="protein sequence ID" value="CAG9332267.1"/>
    <property type="molecule type" value="Genomic_DNA"/>
</dbReference>
<organism evidence="2 3">
    <name type="scientific">Blepharisma stoltei</name>
    <dbReference type="NCBI Taxonomy" id="1481888"/>
    <lineage>
        <taxon>Eukaryota</taxon>
        <taxon>Sar</taxon>
        <taxon>Alveolata</taxon>
        <taxon>Ciliophora</taxon>
        <taxon>Postciliodesmatophora</taxon>
        <taxon>Heterotrichea</taxon>
        <taxon>Heterotrichida</taxon>
        <taxon>Blepharismidae</taxon>
        <taxon>Blepharisma</taxon>
    </lineage>
</organism>
<dbReference type="PANTHER" id="PTHR44099">
    <property type="entry name" value="RABCONNECTIN-3B, ISOFORM A"/>
    <property type="match status" value="1"/>
</dbReference>
<reference evidence="2" key="1">
    <citation type="submission" date="2021-09" db="EMBL/GenBank/DDBJ databases">
        <authorList>
            <consortium name="AG Swart"/>
            <person name="Singh M."/>
            <person name="Singh A."/>
            <person name="Seah K."/>
            <person name="Emmerich C."/>
        </authorList>
    </citation>
    <scope>NUCLEOTIDE SEQUENCE</scope>
    <source>
        <strain evidence="2">ATCC30299</strain>
    </source>
</reference>
<dbReference type="InterPro" id="IPR001680">
    <property type="entry name" value="WD40_rpt"/>
</dbReference>
<proteinExistence type="predicted"/>
<dbReference type="InterPro" id="IPR016024">
    <property type="entry name" value="ARM-type_fold"/>
</dbReference>
<gene>
    <name evidence="2" type="ORF">BSTOLATCC_MIC55718</name>
</gene>
<comment type="caution">
    <text evidence="2">The sequence shown here is derived from an EMBL/GenBank/DDBJ whole genome shotgun (WGS) entry which is preliminary data.</text>
</comment>
<dbReference type="SUPFAM" id="SSF48371">
    <property type="entry name" value="ARM repeat"/>
    <property type="match status" value="1"/>
</dbReference>
<dbReference type="PROSITE" id="PS50082">
    <property type="entry name" value="WD_REPEATS_2"/>
    <property type="match status" value="1"/>
</dbReference>
<sequence>MSSSTLIPFIFWNKNAQDIIHRITCLAAREGFICTGSDTGEICFWLSSLKTYEPDIICTIGKDTECKALTFIKPPSPDLISSDMWVISLHADNKIRSWDINDGRCISSSSSKMIPKQTKIDKIVGIQKRIIAATGEIKEILLIDVWSMEQIGNFTMGSQVAWIHSWNWNLIAMDNKGEVSWWNVPDLSKYYFNKSKLVEISNDPLWSFNVSSDKQAVSFTLAKDASLMAIIYESSLTFIHSSSFRSKQQDKSYLELDRIIVKAEFVQDFLYIVLNDGKILRYEIGMILDEIGFDEMIDGYDPNVKKSFIGMKSSVVKYKTGTNLNSLDSIIAAIDTPLQNFIFYNNKILAWKNEAVIAINLQEMETQTILESKSINFSLQNNDLSCYADCRLLHLFKENEIITVSTVILSDSWPYYIIGTSLGNVFVCPFLPQQSAISYSYHSTAIICILLSKDKLVTCSEDNIMCFWNFNAGSFLRYSISSEEYNRPQSISGNFKAFTGFTTDEIEENRKSKRLSVEIQKREPLHVINVCASLIKIVLQVQPIREAEITPEYFDEIWAKWDQTLLAQCEDGSILLISLNTNEVAFNFPAVSARVKEAYIHMTQDYLIAICEDAKGYIFNMSLQALERIVDETISKNYIRQIVRARASTDTLEDMDESMIDKHKVLQFNIRQQFVVEARAPLSVKAVSIAGRDFPTIMLNVNSIAKKVSKLKQPPAQLEYVLSLLTCWFEKCKAHAAIKYGLQELIHMEDPVVKNSIGTIGVDGCLSFAVPGLRDRYEISSYISSVLMSGILSIINSLKGLKTNLRKNVKQLANSHREVNASHIQNFKNPDPAVLALQFLSGNLIAGDLLESLMPALSKEKIDGIVNFSQIMIDFSESNSTTANNHHYVSLIESLCSILLGFLAIERHQIDSEVVENLVLSLRNMIKSKIQNYVAIAAKILGEGIAIWKINLTKNQIIDLCRELLIHSEKDTELKGTFYKALFKIVACDVNFFLEFLSKEIDNFTFMKTFPETCLTILNMFITKKYEEAAVFLPGIIEVIMRTLDPHSPIIRKNCLEKAGEALKNLVKKLPMVGFSQLTQRLAIGTLDKLIVVYDLKTANQWKVLEGHEGPVSAVEFDKTGKLLASYSSKDGSVRIWKMEKGFFQELMSGSNSKPWLVHNIEKVQSKGSSYKEYLDILNLEWAEDNKSITITREDCNTVVYKIK</sequence>
<dbReference type="InterPro" id="IPR015943">
    <property type="entry name" value="WD40/YVTN_repeat-like_dom_sf"/>
</dbReference>
<dbReference type="InterPro" id="IPR049916">
    <property type="entry name" value="WDR72-like"/>
</dbReference>
<dbReference type="GO" id="GO:0005737">
    <property type="term" value="C:cytoplasm"/>
    <property type="evidence" value="ECO:0007669"/>
    <property type="project" value="TreeGrafter"/>
</dbReference>
<dbReference type="AlphaFoldDB" id="A0AAU9K145"/>
<dbReference type="PROSITE" id="PS50294">
    <property type="entry name" value="WD_REPEATS_REGION"/>
    <property type="match status" value="1"/>
</dbReference>